<dbReference type="GO" id="GO:0046872">
    <property type="term" value="F:metal ion binding"/>
    <property type="evidence" value="ECO:0007669"/>
    <property type="project" value="UniProtKB-KW"/>
</dbReference>
<dbReference type="Gene3D" id="2.60.200.40">
    <property type="match status" value="1"/>
</dbReference>
<evidence type="ECO:0000313" key="15">
    <source>
        <dbReference type="Proteomes" id="UP000655830"/>
    </source>
</evidence>
<evidence type="ECO:0000256" key="11">
    <source>
        <dbReference type="ARBA" id="ARBA00023209"/>
    </source>
</evidence>
<evidence type="ECO:0000256" key="6">
    <source>
        <dbReference type="ARBA" id="ARBA00022741"/>
    </source>
</evidence>
<comment type="cofactor">
    <cofactor evidence="1">
        <name>Mg(2+)</name>
        <dbReference type="ChEBI" id="CHEBI:18420"/>
    </cofactor>
</comment>
<dbReference type="GO" id="GO:0005886">
    <property type="term" value="C:plasma membrane"/>
    <property type="evidence" value="ECO:0007669"/>
    <property type="project" value="TreeGrafter"/>
</dbReference>
<comment type="similarity">
    <text evidence="2">Belongs to the diacylglycerol/lipid kinase family.</text>
</comment>
<dbReference type="AlphaFoldDB" id="A0A926EM78"/>
<dbReference type="SUPFAM" id="SSF111331">
    <property type="entry name" value="NAD kinase/diacylglycerol kinase-like"/>
    <property type="match status" value="1"/>
</dbReference>
<dbReference type="InterPro" id="IPR045540">
    <property type="entry name" value="YegS/DAGK_C"/>
</dbReference>
<dbReference type="InterPro" id="IPR005218">
    <property type="entry name" value="Diacylglycerol/lipid_kinase"/>
</dbReference>
<keyword evidence="7 14" id="KW-0418">Kinase</keyword>
<sequence length="298" mass="33773">MEKAILLYNPKAGNRQINSRIDYIAERMQKMGYELRLFRSPAKGSITEYIKNYISESNTDLILISGGDGTLNECINGLAQKQLNIPIAILPLGTANDFAYSAHIPNDVAGALDLIENGELRYVDIGKVNELYFVNVCNMGLFSGISHIVDLELKKKFGKLAYYVKGIEELQNYQAMQLKVKVHDKTIENEYVLVLIFNGKAAGGFTRLAKEANIEDGVFDFIGIKKVEMHEIPMLFLKILQGEHLNDPNIDYFISDELYIECKNEDKQFITDIDGEEGPDFPLHIEVKKNLIRIYLPK</sequence>
<dbReference type="PROSITE" id="PS50146">
    <property type="entry name" value="DAGK"/>
    <property type="match status" value="1"/>
</dbReference>
<dbReference type="Pfam" id="PF00781">
    <property type="entry name" value="DAGK_cat"/>
    <property type="match status" value="1"/>
</dbReference>
<keyword evidence="6" id="KW-0547">Nucleotide-binding</keyword>
<dbReference type="InterPro" id="IPR017438">
    <property type="entry name" value="ATP-NAD_kinase_N"/>
</dbReference>
<dbReference type="Pfam" id="PF19279">
    <property type="entry name" value="YegS_C"/>
    <property type="match status" value="1"/>
</dbReference>
<keyword evidence="15" id="KW-1185">Reference proteome</keyword>
<evidence type="ECO:0000256" key="1">
    <source>
        <dbReference type="ARBA" id="ARBA00001946"/>
    </source>
</evidence>
<dbReference type="InterPro" id="IPR016064">
    <property type="entry name" value="NAD/diacylglycerol_kinase_sf"/>
</dbReference>
<keyword evidence="12" id="KW-1208">Phospholipid metabolism</keyword>
<evidence type="ECO:0000256" key="2">
    <source>
        <dbReference type="ARBA" id="ARBA00005983"/>
    </source>
</evidence>
<organism evidence="14 15">
    <name type="scientific">Zhenhengia yiwuensis</name>
    <dbReference type="NCBI Taxonomy" id="2763666"/>
    <lineage>
        <taxon>Bacteria</taxon>
        <taxon>Bacillati</taxon>
        <taxon>Bacillota</taxon>
        <taxon>Clostridia</taxon>
        <taxon>Lachnospirales</taxon>
        <taxon>Lachnospiraceae</taxon>
        <taxon>Zhenhengia</taxon>
    </lineage>
</organism>
<comment type="caution">
    <text evidence="14">The sequence shown here is derived from an EMBL/GenBank/DDBJ whole genome shotgun (WGS) entry which is preliminary data.</text>
</comment>
<dbReference type="NCBIfam" id="TIGR00147">
    <property type="entry name" value="YegS/Rv2252/BmrU family lipid kinase"/>
    <property type="match status" value="1"/>
</dbReference>
<proteinExistence type="inferred from homology"/>
<evidence type="ECO:0000256" key="3">
    <source>
        <dbReference type="ARBA" id="ARBA00022516"/>
    </source>
</evidence>
<dbReference type="GO" id="GO:0008654">
    <property type="term" value="P:phospholipid biosynthetic process"/>
    <property type="evidence" value="ECO:0007669"/>
    <property type="project" value="UniProtKB-KW"/>
</dbReference>
<evidence type="ECO:0000256" key="7">
    <source>
        <dbReference type="ARBA" id="ARBA00022777"/>
    </source>
</evidence>
<keyword evidence="10" id="KW-0443">Lipid metabolism</keyword>
<dbReference type="RefSeq" id="WP_249333388.1">
    <property type="nucleotide sequence ID" value="NZ_JACRSY010000025.1"/>
</dbReference>
<keyword evidence="9" id="KW-0460">Magnesium</keyword>
<evidence type="ECO:0000256" key="9">
    <source>
        <dbReference type="ARBA" id="ARBA00022842"/>
    </source>
</evidence>
<dbReference type="EMBL" id="JACRSY010000025">
    <property type="protein sequence ID" value="MBC8580667.1"/>
    <property type="molecule type" value="Genomic_DNA"/>
</dbReference>
<dbReference type="PANTHER" id="PTHR12358:SF106">
    <property type="entry name" value="LIPID KINASE YEGS"/>
    <property type="match status" value="1"/>
</dbReference>
<keyword evidence="5" id="KW-0479">Metal-binding</keyword>
<evidence type="ECO:0000256" key="5">
    <source>
        <dbReference type="ARBA" id="ARBA00022723"/>
    </source>
</evidence>
<protein>
    <submittedName>
        <fullName evidence="14">YegS/Rv2252/BmrU family lipid kinase</fullName>
    </submittedName>
</protein>
<evidence type="ECO:0000256" key="12">
    <source>
        <dbReference type="ARBA" id="ARBA00023264"/>
    </source>
</evidence>
<dbReference type="Gene3D" id="3.40.50.10330">
    <property type="entry name" value="Probable inorganic polyphosphate/atp-NAD kinase, domain 1"/>
    <property type="match status" value="1"/>
</dbReference>
<gene>
    <name evidence="14" type="ORF">H8718_14185</name>
</gene>
<dbReference type="SMART" id="SM00046">
    <property type="entry name" value="DAGKc"/>
    <property type="match status" value="1"/>
</dbReference>
<evidence type="ECO:0000256" key="4">
    <source>
        <dbReference type="ARBA" id="ARBA00022679"/>
    </source>
</evidence>
<dbReference type="InterPro" id="IPR001206">
    <property type="entry name" value="Diacylglycerol_kinase_cat_dom"/>
</dbReference>
<evidence type="ECO:0000313" key="14">
    <source>
        <dbReference type="EMBL" id="MBC8580667.1"/>
    </source>
</evidence>
<dbReference type="GO" id="GO:0005524">
    <property type="term" value="F:ATP binding"/>
    <property type="evidence" value="ECO:0007669"/>
    <property type="project" value="UniProtKB-KW"/>
</dbReference>
<name>A0A926EM78_9FIRM</name>
<feature type="domain" description="DAGKc" evidence="13">
    <location>
        <begin position="1"/>
        <end position="132"/>
    </location>
</feature>
<keyword evidence="3" id="KW-0444">Lipid biosynthesis</keyword>
<dbReference type="PANTHER" id="PTHR12358">
    <property type="entry name" value="SPHINGOSINE KINASE"/>
    <property type="match status" value="1"/>
</dbReference>
<keyword evidence="8" id="KW-0067">ATP-binding</keyword>
<reference evidence="14" key="1">
    <citation type="submission" date="2020-08" db="EMBL/GenBank/DDBJ databases">
        <title>Genome public.</title>
        <authorList>
            <person name="Liu C."/>
            <person name="Sun Q."/>
        </authorList>
    </citation>
    <scope>NUCLEOTIDE SEQUENCE</scope>
    <source>
        <strain evidence="14">NSJ-12</strain>
    </source>
</reference>
<evidence type="ECO:0000256" key="10">
    <source>
        <dbReference type="ARBA" id="ARBA00023098"/>
    </source>
</evidence>
<accession>A0A926EM78</accession>
<dbReference type="InterPro" id="IPR050187">
    <property type="entry name" value="Lipid_Phosphate_FormReg"/>
</dbReference>
<evidence type="ECO:0000259" key="13">
    <source>
        <dbReference type="PROSITE" id="PS50146"/>
    </source>
</evidence>
<evidence type="ECO:0000256" key="8">
    <source>
        <dbReference type="ARBA" id="ARBA00022840"/>
    </source>
</evidence>
<dbReference type="GO" id="GO:0004143">
    <property type="term" value="F:ATP-dependent diacylglycerol kinase activity"/>
    <property type="evidence" value="ECO:0007669"/>
    <property type="project" value="TreeGrafter"/>
</dbReference>
<keyword evidence="11" id="KW-0594">Phospholipid biosynthesis</keyword>
<dbReference type="Proteomes" id="UP000655830">
    <property type="component" value="Unassembled WGS sequence"/>
</dbReference>
<keyword evidence="4" id="KW-0808">Transferase</keyword>